<dbReference type="FunFam" id="3.90.1640.10:FF:000009">
    <property type="entry name" value="Predicted protein"/>
    <property type="match status" value="1"/>
</dbReference>
<feature type="region of interest" description="Disordered" evidence="1">
    <location>
        <begin position="23"/>
        <end position="124"/>
    </location>
</feature>
<dbReference type="EMBL" id="CP144748">
    <property type="protein sequence ID" value="WVZ67731.1"/>
    <property type="molecule type" value="Genomic_DNA"/>
</dbReference>
<proteinExistence type="predicted"/>
<organism evidence="2 3">
    <name type="scientific">Paspalum notatum var. saurae</name>
    <dbReference type="NCBI Taxonomy" id="547442"/>
    <lineage>
        <taxon>Eukaryota</taxon>
        <taxon>Viridiplantae</taxon>
        <taxon>Streptophyta</taxon>
        <taxon>Embryophyta</taxon>
        <taxon>Tracheophyta</taxon>
        <taxon>Spermatophyta</taxon>
        <taxon>Magnoliopsida</taxon>
        <taxon>Liliopsida</taxon>
        <taxon>Poales</taxon>
        <taxon>Poaceae</taxon>
        <taxon>PACMAD clade</taxon>
        <taxon>Panicoideae</taxon>
        <taxon>Andropogonodae</taxon>
        <taxon>Paspaleae</taxon>
        <taxon>Paspalinae</taxon>
        <taxon>Paspalum</taxon>
    </lineage>
</organism>
<feature type="region of interest" description="Disordered" evidence="1">
    <location>
        <begin position="471"/>
        <end position="504"/>
    </location>
</feature>
<evidence type="ECO:0000256" key="1">
    <source>
        <dbReference type="SAM" id="MobiDB-lite"/>
    </source>
</evidence>
<feature type="compositionally biased region" description="Low complexity" evidence="1">
    <location>
        <begin position="213"/>
        <end position="223"/>
    </location>
</feature>
<dbReference type="GO" id="GO:0005737">
    <property type="term" value="C:cytoplasm"/>
    <property type="evidence" value="ECO:0007669"/>
    <property type="project" value="TreeGrafter"/>
</dbReference>
<name>A0AAQ3WNM1_PASNO</name>
<dbReference type="PANTHER" id="PTHR12112">
    <property type="entry name" value="BNIP - RELATED"/>
    <property type="match status" value="1"/>
</dbReference>
<evidence type="ECO:0000313" key="2">
    <source>
        <dbReference type="EMBL" id="WVZ67731.1"/>
    </source>
</evidence>
<feature type="region of interest" description="Disordered" evidence="1">
    <location>
        <begin position="163"/>
        <end position="238"/>
    </location>
</feature>
<reference evidence="2 3" key="1">
    <citation type="submission" date="2024-02" db="EMBL/GenBank/DDBJ databases">
        <title>High-quality chromosome-scale genome assembly of Pensacola bahiagrass (Paspalum notatum Flugge var. saurae).</title>
        <authorList>
            <person name="Vega J.M."/>
            <person name="Podio M."/>
            <person name="Orjuela J."/>
            <person name="Siena L.A."/>
            <person name="Pessino S.C."/>
            <person name="Combes M.C."/>
            <person name="Mariac C."/>
            <person name="Albertini E."/>
            <person name="Pupilli F."/>
            <person name="Ortiz J.P.A."/>
            <person name="Leblanc O."/>
        </authorList>
    </citation>
    <scope>NUCLEOTIDE SEQUENCE [LARGE SCALE GENOMIC DNA]</scope>
    <source>
        <strain evidence="2">R1</strain>
        <tissue evidence="2">Leaf</tissue>
    </source>
</reference>
<dbReference type="GO" id="GO:0004309">
    <property type="term" value="F:exopolyphosphatase activity"/>
    <property type="evidence" value="ECO:0007669"/>
    <property type="project" value="TreeGrafter"/>
</dbReference>
<feature type="compositionally biased region" description="Pro residues" evidence="1">
    <location>
        <begin position="178"/>
        <end position="189"/>
    </location>
</feature>
<feature type="compositionally biased region" description="Gly residues" evidence="1">
    <location>
        <begin position="53"/>
        <end position="62"/>
    </location>
</feature>
<feature type="compositionally biased region" description="Polar residues" evidence="1">
    <location>
        <begin position="471"/>
        <end position="490"/>
    </location>
</feature>
<dbReference type="AlphaFoldDB" id="A0AAQ3WNM1"/>
<accession>A0AAQ3WNM1</accession>
<evidence type="ECO:0000313" key="3">
    <source>
        <dbReference type="Proteomes" id="UP001341281"/>
    </source>
</evidence>
<keyword evidence="3" id="KW-1185">Reference proteome</keyword>
<gene>
    <name evidence="2" type="ORF">U9M48_016774</name>
</gene>
<dbReference type="Proteomes" id="UP001341281">
    <property type="component" value="Chromosome 04"/>
</dbReference>
<dbReference type="Gene3D" id="3.90.1640.10">
    <property type="entry name" value="inorganic pyrophosphatase (n-terminal core)"/>
    <property type="match status" value="1"/>
</dbReference>
<sequence>MEVDGAPDLTDFMNDWFFGTVGARHSGGGYDLTGESSKRPASPAAGKTKPQGKSGGGGGGGSSSTSRQTQDWLEEAKRMVGAGSPGRMGLGSPSRQLPKFAGGSGTEPTPALDRRDPMSRSARSTFEAQLHSHLTVLLFCRPWRACRNWQPGGIGDEILQRASISSPPRSDPLVTSAPPSPSPSLPPNPQSSRRKSRFRDAAPAPDSPHRRTTSTSTSPTSAAHSRHRRHASASSAPALTADGFDDGVALLNSFLRRQRAAIAGLAAGDRHSSRPTKVVLSDASKSVSSIVAAICYTWMLSNKGDGQAAVPVVNMRRSRMARCRQAAWLLYHVGVDTSALLFADEIDMDGLIMDQRISLLVVGQDVLKSKAEVGSVCTTLTNSYCEDAYSLLQSLDIKKLLVSAFLRALAGILLDTSNLSKKCSNRDSEAVQLLLFGTSEHMRDELFQQLMLDHNENSFVEYLKNTYRYSTADGNENSPPEQKHSTSASGSFHDAKKSISRRIG</sequence>
<dbReference type="PANTHER" id="PTHR12112:SF39">
    <property type="entry name" value="EG:152A3.5 PROTEIN (FBGN0003116_PN PROTEIN)"/>
    <property type="match status" value="1"/>
</dbReference>
<protein>
    <submittedName>
        <fullName evidence="2">Uncharacterized protein</fullName>
    </submittedName>
</protein>